<evidence type="ECO:0000256" key="8">
    <source>
        <dbReference type="ARBA" id="ARBA00022741"/>
    </source>
</evidence>
<dbReference type="SFLD" id="SFLDF00027">
    <property type="entry name" value="p-type_atpase"/>
    <property type="match status" value="1"/>
</dbReference>
<dbReference type="GO" id="GO:0005886">
    <property type="term" value="C:plasma membrane"/>
    <property type="evidence" value="ECO:0007669"/>
    <property type="project" value="UniProtKB-SubCell"/>
</dbReference>
<evidence type="ECO:0000256" key="7">
    <source>
        <dbReference type="ARBA" id="ARBA00022723"/>
    </source>
</evidence>
<dbReference type="InterPro" id="IPR017969">
    <property type="entry name" value="Heavy-metal-associated_CS"/>
</dbReference>
<feature type="transmembrane region" description="Helical" evidence="14">
    <location>
        <begin position="181"/>
        <end position="207"/>
    </location>
</feature>
<keyword evidence="11 14" id="KW-1133">Transmembrane helix</keyword>
<keyword evidence="7 14" id="KW-0479">Metal-binding</keyword>
<dbReference type="InterPro" id="IPR036163">
    <property type="entry name" value="HMA_dom_sf"/>
</dbReference>
<dbReference type="InterPro" id="IPR008250">
    <property type="entry name" value="ATPase_P-typ_transduc_dom_A_sf"/>
</dbReference>
<dbReference type="SFLD" id="SFLDS00003">
    <property type="entry name" value="Haloacid_Dehalogenase"/>
    <property type="match status" value="1"/>
</dbReference>
<dbReference type="InterPro" id="IPR023214">
    <property type="entry name" value="HAD_sf"/>
</dbReference>
<gene>
    <name evidence="16" type="ORF">APE01nite_05050</name>
</gene>
<dbReference type="GO" id="GO:0005524">
    <property type="term" value="F:ATP binding"/>
    <property type="evidence" value="ECO:0007669"/>
    <property type="project" value="UniProtKB-UniRule"/>
</dbReference>
<organism evidence="16 17">
    <name type="scientific">Acetobacter peroxydans</name>
    <dbReference type="NCBI Taxonomy" id="104098"/>
    <lineage>
        <taxon>Bacteria</taxon>
        <taxon>Pseudomonadati</taxon>
        <taxon>Pseudomonadota</taxon>
        <taxon>Alphaproteobacteria</taxon>
        <taxon>Acetobacterales</taxon>
        <taxon>Acetobacteraceae</taxon>
        <taxon>Acetobacter</taxon>
    </lineage>
</organism>
<evidence type="ECO:0000256" key="14">
    <source>
        <dbReference type="RuleBase" id="RU362081"/>
    </source>
</evidence>
<evidence type="ECO:0000259" key="15">
    <source>
        <dbReference type="PROSITE" id="PS50846"/>
    </source>
</evidence>
<dbReference type="EC" id="7.2.2.8" evidence="3"/>
<evidence type="ECO:0000256" key="12">
    <source>
        <dbReference type="ARBA" id="ARBA00023065"/>
    </source>
</evidence>
<dbReference type="GO" id="GO:0060003">
    <property type="term" value="P:copper ion export"/>
    <property type="evidence" value="ECO:0007669"/>
    <property type="project" value="UniProtKB-ARBA"/>
</dbReference>
<comment type="similarity">
    <text evidence="2 14">Belongs to the cation transport ATPase (P-type) (TC 3.A.3) family. Type IB subfamily.</text>
</comment>
<dbReference type="NCBIfam" id="TIGR01494">
    <property type="entry name" value="ATPase_P-type"/>
    <property type="match status" value="1"/>
</dbReference>
<feature type="transmembrane region" description="Helical" evidence="14">
    <location>
        <begin position="213"/>
        <end position="235"/>
    </location>
</feature>
<dbReference type="InterPro" id="IPR027256">
    <property type="entry name" value="P-typ_ATPase_IB"/>
</dbReference>
<dbReference type="Gene3D" id="3.40.1110.10">
    <property type="entry name" value="Calcium-transporting ATPase, cytoplasmic domain N"/>
    <property type="match status" value="1"/>
</dbReference>
<dbReference type="SUPFAM" id="SSF81665">
    <property type="entry name" value="Calcium ATPase, transmembrane domain M"/>
    <property type="match status" value="1"/>
</dbReference>
<dbReference type="PROSITE" id="PS00154">
    <property type="entry name" value="ATPASE_E1_E2"/>
    <property type="match status" value="1"/>
</dbReference>
<dbReference type="SUPFAM" id="SSF55008">
    <property type="entry name" value="HMA, heavy metal-associated domain"/>
    <property type="match status" value="2"/>
</dbReference>
<dbReference type="InterPro" id="IPR023299">
    <property type="entry name" value="ATPase_P-typ_cyto_dom_N"/>
</dbReference>
<feature type="transmembrane region" description="Helical" evidence="14">
    <location>
        <begin position="458"/>
        <end position="483"/>
    </location>
</feature>
<dbReference type="GO" id="GO:0043682">
    <property type="term" value="F:P-type divalent copper transporter activity"/>
    <property type="evidence" value="ECO:0007669"/>
    <property type="project" value="TreeGrafter"/>
</dbReference>
<dbReference type="GO" id="GO:0140581">
    <property type="term" value="F:P-type monovalent copper transporter activity"/>
    <property type="evidence" value="ECO:0007669"/>
    <property type="project" value="UniProtKB-EC"/>
</dbReference>
<dbReference type="InterPro" id="IPR044492">
    <property type="entry name" value="P_typ_ATPase_HD_dom"/>
</dbReference>
<dbReference type="InterPro" id="IPR036412">
    <property type="entry name" value="HAD-like_sf"/>
</dbReference>
<evidence type="ECO:0000256" key="2">
    <source>
        <dbReference type="ARBA" id="ARBA00006024"/>
    </source>
</evidence>
<dbReference type="Pfam" id="PF00403">
    <property type="entry name" value="HMA"/>
    <property type="match status" value="2"/>
</dbReference>
<feature type="domain" description="HMA" evidence="15">
    <location>
        <begin position="94"/>
        <end position="159"/>
    </location>
</feature>
<reference evidence="16 17" key="1">
    <citation type="submission" date="2019-06" db="EMBL/GenBank/DDBJ databases">
        <title>Whole genome shotgun sequence of Acetobacter peroxydans NBRC 13755.</title>
        <authorList>
            <person name="Hosoyama A."/>
            <person name="Uohara A."/>
            <person name="Ohji S."/>
            <person name="Ichikawa N."/>
        </authorList>
    </citation>
    <scope>NUCLEOTIDE SEQUENCE [LARGE SCALE GENOMIC DNA]</scope>
    <source>
        <strain evidence="16 17">NBRC 13755</strain>
    </source>
</reference>
<feature type="transmembrane region" description="Helical" evidence="14">
    <location>
        <begin position="247"/>
        <end position="266"/>
    </location>
</feature>
<dbReference type="PANTHER" id="PTHR43520:SF8">
    <property type="entry name" value="P-TYPE CU(+) TRANSPORTER"/>
    <property type="match status" value="1"/>
</dbReference>
<evidence type="ECO:0000256" key="13">
    <source>
        <dbReference type="ARBA" id="ARBA00023136"/>
    </source>
</evidence>
<evidence type="ECO:0000256" key="5">
    <source>
        <dbReference type="ARBA" id="ARBA00022475"/>
    </source>
</evidence>
<dbReference type="FunFam" id="2.70.150.10:FF:000020">
    <property type="entry name" value="Copper-exporting P-type ATPase A"/>
    <property type="match status" value="1"/>
</dbReference>
<evidence type="ECO:0000256" key="3">
    <source>
        <dbReference type="ARBA" id="ARBA00012517"/>
    </source>
</evidence>
<evidence type="ECO:0000313" key="16">
    <source>
        <dbReference type="EMBL" id="GEB84708.1"/>
    </source>
</evidence>
<feature type="transmembrane region" description="Helical" evidence="14">
    <location>
        <begin position="786"/>
        <end position="806"/>
    </location>
</feature>
<dbReference type="FunFam" id="3.30.70.100:FF:000005">
    <property type="entry name" value="Copper-exporting P-type ATPase A"/>
    <property type="match status" value="1"/>
</dbReference>
<keyword evidence="6 14" id="KW-0812">Transmembrane</keyword>
<dbReference type="PANTHER" id="PTHR43520">
    <property type="entry name" value="ATP7, ISOFORM B"/>
    <property type="match status" value="1"/>
</dbReference>
<evidence type="ECO:0000256" key="4">
    <source>
        <dbReference type="ARBA" id="ARBA00022448"/>
    </source>
</evidence>
<dbReference type="InterPro" id="IPR023298">
    <property type="entry name" value="ATPase_P-typ_TM_dom_sf"/>
</dbReference>
<keyword evidence="5 14" id="KW-1003">Cell membrane</keyword>
<keyword evidence="13 14" id="KW-0472">Membrane</keyword>
<dbReference type="Pfam" id="PF00702">
    <property type="entry name" value="Hydrolase"/>
    <property type="match status" value="1"/>
</dbReference>
<feature type="domain" description="HMA" evidence="15">
    <location>
        <begin position="27"/>
        <end position="92"/>
    </location>
</feature>
<dbReference type="SUPFAM" id="SSF81653">
    <property type="entry name" value="Calcium ATPase, transduction domain A"/>
    <property type="match status" value="1"/>
</dbReference>
<keyword evidence="8 14" id="KW-0547">Nucleotide-binding</keyword>
<dbReference type="PROSITE" id="PS01047">
    <property type="entry name" value="HMA_1"/>
    <property type="match status" value="2"/>
</dbReference>
<dbReference type="PROSITE" id="PS50846">
    <property type="entry name" value="HMA_2"/>
    <property type="match status" value="2"/>
</dbReference>
<evidence type="ECO:0000256" key="10">
    <source>
        <dbReference type="ARBA" id="ARBA00022967"/>
    </source>
</evidence>
<keyword evidence="12" id="KW-0406">Ion transport</keyword>
<dbReference type="InterPro" id="IPR006121">
    <property type="entry name" value="HMA_dom"/>
</dbReference>
<dbReference type="CDD" id="cd02094">
    <property type="entry name" value="P-type_ATPase_Cu-like"/>
    <property type="match status" value="1"/>
</dbReference>
<comment type="subcellular location">
    <subcellularLocation>
        <location evidence="1">Cell membrane</location>
        <topology evidence="1">Multi-pass membrane protein</topology>
    </subcellularLocation>
</comment>
<dbReference type="NCBIfam" id="TIGR01525">
    <property type="entry name" value="ATPase-IB_hvy"/>
    <property type="match status" value="1"/>
</dbReference>
<name>A0A4Y3TSH9_9PROT</name>
<evidence type="ECO:0000256" key="1">
    <source>
        <dbReference type="ARBA" id="ARBA00004651"/>
    </source>
</evidence>
<keyword evidence="4" id="KW-0813">Transport</keyword>
<dbReference type="InterPro" id="IPR018303">
    <property type="entry name" value="ATPase_P-typ_P_site"/>
</dbReference>
<dbReference type="InterPro" id="IPR001757">
    <property type="entry name" value="P_typ_ATPase"/>
</dbReference>
<keyword evidence="17" id="KW-1185">Reference proteome</keyword>
<dbReference type="Pfam" id="PF00122">
    <property type="entry name" value="E1-E2_ATPase"/>
    <property type="match status" value="1"/>
</dbReference>
<feature type="transmembrane region" description="Helical" evidence="14">
    <location>
        <begin position="272"/>
        <end position="290"/>
    </location>
</feature>
<keyword evidence="10" id="KW-1278">Translocase</keyword>
<sequence>MGAYIANESAPETKALAVKGARVIMGQTISFPVEGMSCASCAARLEKVLDRLDGVQASVNFATTRAQVSLSDGHAGMADVLAAVRQAGFAPATRSLDLSLSGLSCASCVGRVEKVLNALPSVQASVNLATERAHVSFVPGVVDVPTLIAAVEKAGYGARLYEEQNSQDEARAQQRVWRRAVWEFGLAAVLSVPFVVQMIAMMAGLSMMDMPRVLQLVLAGVVLFGCGRGLFRAAWRALRGGAANMDVLVVMGTGVAWIFSAVVTLMKLDQPVYFEASALVVTLVLLGRLLEARAKASAGAGMASLLRLQPRIAHVERSGGVVDESVDQLAIGDVFVVRPGESIPVDGEVLEGQSEVNEAMLTGESNLVPRAAGAGVFAGTLNQTGALRVRATKVGAQTVLASIVQMVQQAQGSKASVQRLADRVSAVFVPAVLVLAVLTFGATWLVTGSATTSLVHAVSVLVIACPCALGLATPTAIMVGTGLGARAGILFRNADALEQARRLTLLVTDKTGTLTRGQPGVVASQTAEGIQPDDFLRLACALEQNSEHPLARAVMDYARAAGIAPVAVEDFKAVPGQGVSARVGGQAVRLGSPDFLSQNGCVVDSALVQAWQAEGRTAIGVAREQTVLGYLALADEIRPEARTAIAALRARGLRIVMLTGDNERAAQAVARQVGIDEVVAGVLPDGKAAEIARLKGTSHCVGMVGDGINDAPALASADVSFAIGAGADVALETADVVLVRSDLMAVVDAISLSHATVGKIRQNLFFAFIYNLLGLPLAAFGALNPVLAGAAMAMSSVSVVSNSLLLNRWKPARRSAFESSPSA</sequence>
<dbReference type="Gene3D" id="3.40.50.1000">
    <property type="entry name" value="HAD superfamily/HAD-like"/>
    <property type="match status" value="1"/>
</dbReference>
<feature type="transmembrane region" description="Helical" evidence="14">
    <location>
        <begin position="424"/>
        <end position="446"/>
    </location>
</feature>
<dbReference type="Gene3D" id="3.30.70.100">
    <property type="match status" value="2"/>
</dbReference>
<dbReference type="CDD" id="cd00371">
    <property type="entry name" value="HMA"/>
    <property type="match status" value="2"/>
</dbReference>
<dbReference type="AlphaFoldDB" id="A0A4Y3TSH9"/>
<comment type="caution">
    <text evidence="16">The sequence shown here is derived from an EMBL/GenBank/DDBJ whole genome shotgun (WGS) entry which is preliminary data.</text>
</comment>
<accession>A0A4Y3TSH9</accession>
<evidence type="ECO:0000256" key="9">
    <source>
        <dbReference type="ARBA" id="ARBA00022840"/>
    </source>
</evidence>
<feature type="transmembrane region" description="Helical" evidence="14">
    <location>
        <begin position="763"/>
        <end position="780"/>
    </location>
</feature>
<dbReference type="GO" id="GO:0005507">
    <property type="term" value="F:copper ion binding"/>
    <property type="evidence" value="ECO:0007669"/>
    <property type="project" value="TreeGrafter"/>
</dbReference>
<proteinExistence type="inferred from homology"/>
<protein>
    <recommendedName>
        <fullName evidence="3">P-type Cu(+) transporter</fullName>
        <ecNumber evidence="3">7.2.2.8</ecNumber>
    </recommendedName>
</protein>
<evidence type="ECO:0000313" key="17">
    <source>
        <dbReference type="Proteomes" id="UP000317730"/>
    </source>
</evidence>
<dbReference type="SFLD" id="SFLDG00002">
    <property type="entry name" value="C1.7:_P-type_atpase_like"/>
    <property type="match status" value="1"/>
</dbReference>
<dbReference type="PRINTS" id="PR00119">
    <property type="entry name" value="CATATPASE"/>
</dbReference>
<dbReference type="GO" id="GO:0016887">
    <property type="term" value="F:ATP hydrolysis activity"/>
    <property type="evidence" value="ECO:0007669"/>
    <property type="project" value="InterPro"/>
</dbReference>
<evidence type="ECO:0000256" key="6">
    <source>
        <dbReference type="ARBA" id="ARBA00022692"/>
    </source>
</evidence>
<dbReference type="NCBIfam" id="TIGR01511">
    <property type="entry name" value="ATPase-IB1_Cu"/>
    <property type="match status" value="1"/>
</dbReference>
<dbReference type="InterPro" id="IPR059000">
    <property type="entry name" value="ATPase_P-type_domA"/>
</dbReference>
<dbReference type="GO" id="GO:0055070">
    <property type="term" value="P:copper ion homeostasis"/>
    <property type="evidence" value="ECO:0007669"/>
    <property type="project" value="TreeGrafter"/>
</dbReference>
<dbReference type="SUPFAM" id="SSF56784">
    <property type="entry name" value="HAD-like"/>
    <property type="match status" value="1"/>
</dbReference>
<keyword evidence="9 14" id="KW-0067">ATP-binding</keyword>
<dbReference type="EMBL" id="BJMV01000002">
    <property type="protein sequence ID" value="GEB84708.1"/>
    <property type="molecule type" value="Genomic_DNA"/>
</dbReference>
<dbReference type="Proteomes" id="UP000317730">
    <property type="component" value="Unassembled WGS sequence"/>
</dbReference>
<dbReference type="Gene3D" id="2.70.150.10">
    <property type="entry name" value="Calcium-transporting ATPase, cytoplasmic transduction domain A"/>
    <property type="match status" value="1"/>
</dbReference>
<evidence type="ECO:0000256" key="11">
    <source>
        <dbReference type="ARBA" id="ARBA00022989"/>
    </source>
</evidence>